<feature type="region of interest" description="Disordered" evidence="5">
    <location>
        <begin position="142"/>
        <end position="259"/>
    </location>
</feature>
<keyword evidence="3" id="KW-0539">Nucleus</keyword>
<dbReference type="PANTHER" id="PTHR13798:SF11">
    <property type="entry name" value="RNA-BINDING PROTEIN 7-RELATED"/>
    <property type="match status" value="1"/>
</dbReference>
<dbReference type="Proteomes" id="UP000821853">
    <property type="component" value="Chromosome 1"/>
</dbReference>
<reference evidence="7 8" key="1">
    <citation type="journal article" date="2020" name="Cell">
        <title>Large-Scale Comparative Analyses of Tick Genomes Elucidate Their Genetic Diversity and Vector Capacities.</title>
        <authorList>
            <consortium name="Tick Genome and Microbiome Consortium (TIGMIC)"/>
            <person name="Jia N."/>
            <person name="Wang J."/>
            <person name="Shi W."/>
            <person name="Du L."/>
            <person name="Sun Y."/>
            <person name="Zhan W."/>
            <person name="Jiang J.F."/>
            <person name="Wang Q."/>
            <person name="Zhang B."/>
            <person name="Ji P."/>
            <person name="Bell-Sakyi L."/>
            <person name="Cui X.M."/>
            <person name="Yuan T.T."/>
            <person name="Jiang B.G."/>
            <person name="Yang W.F."/>
            <person name="Lam T.T."/>
            <person name="Chang Q.C."/>
            <person name="Ding S.J."/>
            <person name="Wang X.J."/>
            <person name="Zhu J.G."/>
            <person name="Ruan X.D."/>
            <person name="Zhao L."/>
            <person name="Wei J.T."/>
            <person name="Ye R.Z."/>
            <person name="Que T.C."/>
            <person name="Du C.H."/>
            <person name="Zhou Y.H."/>
            <person name="Cheng J.X."/>
            <person name="Dai P.F."/>
            <person name="Guo W.B."/>
            <person name="Han X.H."/>
            <person name="Huang E.J."/>
            <person name="Li L.F."/>
            <person name="Wei W."/>
            <person name="Gao Y.C."/>
            <person name="Liu J.Z."/>
            <person name="Shao H.Z."/>
            <person name="Wang X."/>
            <person name="Wang C.C."/>
            <person name="Yang T.C."/>
            <person name="Huo Q.B."/>
            <person name="Li W."/>
            <person name="Chen H.Y."/>
            <person name="Chen S.E."/>
            <person name="Zhou L.G."/>
            <person name="Ni X.B."/>
            <person name="Tian J.H."/>
            <person name="Sheng Y."/>
            <person name="Liu T."/>
            <person name="Pan Y.S."/>
            <person name="Xia L.Y."/>
            <person name="Li J."/>
            <person name="Zhao F."/>
            <person name="Cao W.C."/>
        </authorList>
    </citation>
    <scope>NUCLEOTIDE SEQUENCE [LARGE SCALE GENOMIC DNA]</scope>
    <source>
        <strain evidence="7">HaeL-2018</strain>
    </source>
</reference>
<evidence type="ECO:0000313" key="7">
    <source>
        <dbReference type="EMBL" id="KAH9362810.1"/>
    </source>
</evidence>
<dbReference type="VEuPathDB" id="VectorBase:HLOH_044523"/>
<comment type="subcellular location">
    <subcellularLocation>
        <location evidence="1">Nucleus</location>
        <location evidence="1">Nucleoplasm</location>
    </subcellularLocation>
</comment>
<evidence type="ECO:0000256" key="5">
    <source>
        <dbReference type="SAM" id="MobiDB-lite"/>
    </source>
</evidence>
<dbReference type="InterPro" id="IPR000504">
    <property type="entry name" value="RRM_dom"/>
</dbReference>
<dbReference type="CDD" id="cd12336">
    <property type="entry name" value="RRM_RBM7_like"/>
    <property type="match status" value="1"/>
</dbReference>
<dbReference type="GO" id="GO:0005654">
    <property type="term" value="C:nucleoplasm"/>
    <property type="evidence" value="ECO:0007669"/>
    <property type="project" value="UniProtKB-SubCell"/>
</dbReference>
<gene>
    <name evidence="7" type="ORF">HPB48_015227</name>
</gene>
<proteinExistence type="predicted"/>
<feature type="compositionally biased region" description="Basic and acidic residues" evidence="5">
    <location>
        <begin position="165"/>
        <end position="177"/>
    </location>
</feature>
<dbReference type="InterPro" id="IPR052285">
    <property type="entry name" value="NEXT_complex_subunit"/>
</dbReference>
<dbReference type="GO" id="GO:0003727">
    <property type="term" value="F:single-stranded RNA binding"/>
    <property type="evidence" value="ECO:0007669"/>
    <property type="project" value="TreeGrafter"/>
</dbReference>
<dbReference type="PANTHER" id="PTHR13798">
    <property type="entry name" value="RNA BINDING MOTIF RBM PROTEIN -RELATED"/>
    <property type="match status" value="1"/>
</dbReference>
<keyword evidence="8" id="KW-1185">Reference proteome</keyword>
<dbReference type="InterPro" id="IPR012677">
    <property type="entry name" value="Nucleotide-bd_a/b_plait_sf"/>
</dbReference>
<accession>A0A9J6FIC7</accession>
<dbReference type="EMBL" id="JABSTR010000001">
    <property type="protein sequence ID" value="KAH9362810.1"/>
    <property type="molecule type" value="Genomic_DNA"/>
</dbReference>
<dbReference type="GO" id="GO:0000381">
    <property type="term" value="P:regulation of alternative mRNA splicing, via spliceosome"/>
    <property type="evidence" value="ECO:0007669"/>
    <property type="project" value="TreeGrafter"/>
</dbReference>
<name>A0A9J6FIC7_HAELO</name>
<feature type="compositionally biased region" description="Basic and acidic residues" evidence="5">
    <location>
        <begin position="215"/>
        <end position="233"/>
    </location>
</feature>
<dbReference type="OrthoDB" id="407442at2759"/>
<protein>
    <recommendedName>
        <fullName evidence="6">RRM domain-containing protein</fullName>
    </recommendedName>
</protein>
<evidence type="ECO:0000256" key="1">
    <source>
        <dbReference type="ARBA" id="ARBA00004642"/>
    </source>
</evidence>
<evidence type="ECO:0000313" key="8">
    <source>
        <dbReference type="Proteomes" id="UP000821853"/>
    </source>
</evidence>
<evidence type="ECO:0000256" key="4">
    <source>
        <dbReference type="PROSITE-ProRule" id="PRU00176"/>
    </source>
</evidence>
<feature type="compositionally biased region" description="Basic and acidic residues" evidence="5">
    <location>
        <begin position="240"/>
        <end position="259"/>
    </location>
</feature>
<feature type="compositionally biased region" description="Pro residues" evidence="5">
    <location>
        <begin position="142"/>
        <end position="159"/>
    </location>
</feature>
<evidence type="ECO:0000256" key="3">
    <source>
        <dbReference type="ARBA" id="ARBA00023242"/>
    </source>
</evidence>
<dbReference type="AlphaFoldDB" id="A0A9J6FIC7"/>
<keyword evidence="2 4" id="KW-0694">RNA-binding</keyword>
<dbReference type="Gene3D" id="3.30.70.330">
    <property type="match status" value="1"/>
</dbReference>
<feature type="domain" description="RRM" evidence="6">
    <location>
        <begin position="8"/>
        <end position="85"/>
    </location>
</feature>
<organism evidence="7 8">
    <name type="scientific">Haemaphysalis longicornis</name>
    <name type="common">Bush tick</name>
    <dbReference type="NCBI Taxonomy" id="44386"/>
    <lineage>
        <taxon>Eukaryota</taxon>
        <taxon>Metazoa</taxon>
        <taxon>Ecdysozoa</taxon>
        <taxon>Arthropoda</taxon>
        <taxon>Chelicerata</taxon>
        <taxon>Arachnida</taxon>
        <taxon>Acari</taxon>
        <taxon>Parasitiformes</taxon>
        <taxon>Ixodida</taxon>
        <taxon>Ixodoidea</taxon>
        <taxon>Ixodidae</taxon>
        <taxon>Haemaphysalinae</taxon>
        <taxon>Haemaphysalis</taxon>
    </lineage>
</organism>
<dbReference type="InterPro" id="IPR035979">
    <property type="entry name" value="RBD_domain_sf"/>
</dbReference>
<dbReference type="SUPFAM" id="SSF54928">
    <property type="entry name" value="RNA-binding domain, RBD"/>
    <property type="match status" value="1"/>
</dbReference>
<dbReference type="SMART" id="SM00360">
    <property type="entry name" value="RRM"/>
    <property type="match status" value="1"/>
</dbReference>
<evidence type="ECO:0000256" key="2">
    <source>
        <dbReference type="ARBA" id="ARBA00022884"/>
    </source>
</evidence>
<evidence type="ECO:0000259" key="6">
    <source>
        <dbReference type="PROSITE" id="PS50102"/>
    </source>
</evidence>
<feature type="compositionally biased region" description="Basic and acidic residues" evidence="5">
    <location>
        <begin position="195"/>
        <end position="207"/>
    </location>
</feature>
<dbReference type="PROSITE" id="PS50102">
    <property type="entry name" value="RRM"/>
    <property type="match status" value="1"/>
</dbReference>
<dbReference type="Pfam" id="PF00076">
    <property type="entry name" value="RRM_1"/>
    <property type="match status" value="1"/>
</dbReference>
<sequence length="259" mass="29926">MEDERRDRTLWVGNLHPRVTEDLLYELFLQAGPLDDVKIPKDNTGKNKNFAFVTFTHAVSVGYTLALMEGVNLYGRKLNIQPRPNAAVDNTYIDMMNNHYAYMRSLRAQAGHYSEAQGSTYRPEANLTGRPDEARAYVPRMTWPPKPSEWPPRPPPTPSQAPMSTRDHHFNHGRSRDFPGNSCDRSGDRFGAFDYHGRDARGFRAGKDQPGMQSRYRDAPGLDRRFQEPRSYRDYGAPRGSREEMGHRTQEYSVRKRRY</sequence>
<comment type="caution">
    <text evidence="7">The sequence shown here is derived from an EMBL/GenBank/DDBJ whole genome shotgun (WGS) entry which is preliminary data.</text>
</comment>